<evidence type="ECO:0000259" key="11">
    <source>
        <dbReference type="PROSITE" id="PS50234"/>
    </source>
</evidence>
<feature type="domain" description="VWFA" evidence="11">
    <location>
        <begin position="1089"/>
        <end position="1277"/>
    </location>
</feature>
<dbReference type="GO" id="GO:0006914">
    <property type="term" value="P:autophagy"/>
    <property type="evidence" value="ECO:0007669"/>
    <property type="project" value="TreeGrafter"/>
</dbReference>
<dbReference type="SUPFAM" id="SSF53300">
    <property type="entry name" value="vWA-like"/>
    <property type="match status" value="1"/>
</dbReference>
<feature type="region of interest" description="Disordered" evidence="8">
    <location>
        <begin position="2004"/>
        <end position="2034"/>
    </location>
</feature>
<evidence type="ECO:0000256" key="4">
    <source>
        <dbReference type="ARBA" id="ARBA00022490"/>
    </source>
</evidence>
<dbReference type="Pfam" id="PF00780">
    <property type="entry name" value="CNH"/>
    <property type="match status" value="1"/>
</dbReference>
<evidence type="ECO:0008006" key="14">
    <source>
        <dbReference type="Google" id="ProtNLM"/>
    </source>
</evidence>
<keyword evidence="6" id="KW-0458">Lysosome</keyword>
<keyword evidence="4" id="KW-0963">Cytoplasm</keyword>
<evidence type="ECO:0000256" key="7">
    <source>
        <dbReference type="PROSITE-ProRule" id="PRU01006"/>
    </source>
</evidence>
<dbReference type="Pfam" id="PF10367">
    <property type="entry name" value="zf-Vps39_C"/>
    <property type="match status" value="1"/>
</dbReference>
<keyword evidence="3" id="KW-0813">Transport</keyword>
<dbReference type="SUPFAM" id="SSF50978">
    <property type="entry name" value="WD40 repeat-like"/>
    <property type="match status" value="1"/>
</dbReference>
<dbReference type="InterPro" id="IPR036322">
    <property type="entry name" value="WD40_repeat_dom_sf"/>
</dbReference>
<evidence type="ECO:0000256" key="8">
    <source>
        <dbReference type="SAM" id="MobiDB-lite"/>
    </source>
</evidence>
<evidence type="ECO:0000256" key="9">
    <source>
        <dbReference type="SAM" id="Phobius"/>
    </source>
</evidence>
<comment type="subcellular location">
    <subcellularLocation>
        <location evidence="2">Cytoplasm</location>
    </subcellularLocation>
    <subcellularLocation>
        <location evidence="1">Lysosome</location>
    </subcellularLocation>
</comment>
<dbReference type="PANTHER" id="PTHR12894">
    <property type="entry name" value="CNH DOMAIN CONTAINING"/>
    <property type="match status" value="1"/>
</dbReference>
<dbReference type="SUPFAM" id="SSF103190">
    <property type="entry name" value="Sensory domain-like"/>
    <property type="match status" value="1"/>
</dbReference>
<dbReference type="FunFam" id="3.30.450.20:FF:000024">
    <property type="entry name" value="VWFA and cache domain-containing protein 1"/>
    <property type="match status" value="1"/>
</dbReference>
<keyword evidence="5" id="KW-0653">Protein transport</keyword>
<evidence type="ECO:0000256" key="2">
    <source>
        <dbReference type="ARBA" id="ARBA00004496"/>
    </source>
</evidence>
<evidence type="ECO:0000313" key="13">
    <source>
        <dbReference type="Proteomes" id="UP000494165"/>
    </source>
</evidence>
<evidence type="ECO:0000256" key="1">
    <source>
        <dbReference type="ARBA" id="ARBA00004371"/>
    </source>
</evidence>
<feature type="repeat" description="CHCR" evidence="7">
    <location>
        <begin position="556"/>
        <end position="719"/>
    </location>
</feature>
<dbReference type="GO" id="GO:0032991">
    <property type="term" value="C:protein-containing complex"/>
    <property type="evidence" value="ECO:0007669"/>
    <property type="project" value="UniProtKB-ARBA"/>
</dbReference>
<reference evidence="12 13" key="1">
    <citation type="submission" date="2020-04" db="EMBL/GenBank/DDBJ databases">
        <authorList>
            <person name="Alioto T."/>
            <person name="Alioto T."/>
            <person name="Gomez Garrido J."/>
        </authorList>
    </citation>
    <scope>NUCLEOTIDE SEQUENCE [LARGE SCALE GENOMIC DNA]</scope>
</reference>
<organism evidence="12 13">
    <name type="scientific">Cloeon dipterum</name>
    <dbReference type="NCBI Taxonomy" id="197152"/>
    <lineage>
        <taxon>Eukaryota</taxon>
        <taxon>Metazoa</taxon>
        <taxon>Ecdysozoa</taxon>
        <taxon>Arthropoda</taxon>
        <taxon>Hexapoda</taxon>
        <taxon>Insecta</taxon>
        <taxon>Pterygota</taxon>
        <taxon>Palaeoptera</taxon>
        <taxon>Ephemeroptera</taxon>
        <taxon>Pisciforma</taxon>
        <taxon>Baetidae</taxon>
        <taxon>Cloeon</taxon>
    </lineage>
</organism>
<keyword evidence="9" id="KW-0472">Membrane</keyword>
<feature type="domain" description="CNH" evidence="10">
    <location>
        <begin position="1"/>
        <end position="288"/>
    </location>
</feature>
<keyword evidence="9" id="KW-1133">Transmembrane helix</keyword>
<sequence length="2073" mass="233332">MSVKAFECLPVLETSQLLADLRPQTKVQIESIESSGSELYLGTYDGLILVYNIEQKHNPDGRTSCSARKERERYLSTRKPIKCMKAASASERLLVMSNNCIYLVSMSSLEPIEIDDPFSIQICVATKKKIEVYTVNESKFTLVTDVATSEPVHSLGFDGYFICIALMTKYKIFNYKTKIVQELFEIPTVNFVPIVRRIQQGEFLLTAPEGLGMFVTTEGSSNRAPIQWMVHSNHEFAPSGVISTTFFHPYILALCGNFIVVHSILDQQQKQSEHFVGGIALGNFDGRLYVCSSNAVFCLCPVAFEKQVQALLADKKVDEALDLVHNANYSGYTSEQFGKLSQRFKQQAAFAYFATKEFQRAQEMFIESAVDVREVISLFPNLMPEASTFVRSIPPLHEIADVDQLYQKDEDAKQQARLCMRQLLEQLRDPTASHINHQFELDTALVKLYAESNKDNLAAFILAGDVQCDIKDCLHWLERLECFNAVALLHKQSKNSELALEFWARLAREELHDDSFQGLNFFAECLASTKDLDLVWKHAAFVLQRDEEAGAKIFTCRSKDQSYIPLDVDEVVELLQKFPKALVQYLEYLVLEEKNQDEKFHSRLAVIYLESLLQMQKNGSSLEEISRFRKKFQRFLHESNLYRVQTVLSKIKGMGLDQETATLYGKLGDHDKALTILVHRLKDYSAAEEYCEANTRGKSKSNSADLFHSLLNCYLDPSLDQERKEELVQPALDLINRKAKMFNVPKVLELLPKDLTVAEVESFLCGALRSSMHQFRMKKVESSLAKGETIQKRHSLFKLQKETIFLQDCNYCYVCKKPFQDGSFARYPNNVITHVTCAKQNDVCPVTGRIFRHQTGSFSIFTMGGEMWAFGILLLSVAVAFGNFSNMSMTMRYKNNELPVELLNGMHLSDLAKKIGSNLRQISNEEMGLATVQETFDNLPYGPPSQDDSKRVSKMVEKAQYKLQRYTAVLNQSRAMIEALFWNDSEMLYSTAFQCCVPEPDSVDHGTRSFSCIIAGSSERRNLNQGPNITESFAKDLKLHPAIKSLFFVTSVDLKGQSFNTVVENSSPCLYDTRHRDVFFDTVEANSKKVLILIDHGKSMSENQMSLARVLSKKIINSLSPTEHVGLMAVADEVTLPNDIFCVSTSLSLATQQKKTVFFGFIDNLSKSNCTTNHSLGLKSALESIRTVSGVQDNVLLIYITRGLPSTLEESKVVMHTVGNIAQIMPSNVIISAAALVDDGKPMMLEKQFMQDLTSANFLKYNLTAPRRVLPGVLQIVNSTSSISFAVANLFKSVENVRKQESSYSLPNWDGQELVVSITQPCLYIGKLLGEVGLDVQLSDLVEDVTYFTGFGFSPNYAYDKPMFVDIENYERIPNFKEVRQKILSESYGSHTVVLRKNSRNYDREQVRYSWQHMDLAPYIMVIVSNDKGKPLRILQKVSMPWVQPNLVFHRLDLLLNPSKYNLCRHQRQIATLDSGSIFLSPSCFQSPFEYSMSEDIPPLVAKSYMDFIFNEQGANPGLKSTIKNDVGALTKVIAHWKNMMQESIYGKYIVRSFAATPSGIFQVYPGSGLDHMYDPTRQPWYTRALKFPGQVVLSTPYLDPGGAGYIVTISHTVYEGQSAALHSPLDTVAAVLGIDVTIGFIYKLLLQNAPFCKEANIKCMLIDNEGYLLAHRHLADGRGVHHHLTQKEPLVANDMLFHESLVRKLLCSSYADQTRQRYYSFNTSLDKVLTNLQHSLAREHCAKYQITAVPGTNILISVVNTTCDSVSTFCPCGVTDRMCLNCIRMEQTECECPCECNLSVDFCTGELQKMPEMVCPPPPEVNKASVHGAIVPELSSLEPCFPRDCEYLNTYNDCLGVVDCEWCVMDIDETPLKSPFCTIQSKCFNGMLGMLSPYRENSMGGELSDASGQYRSTPFGSVAGACTGIGFTIIMLIFCYTLTIQRQQSHAVMSSVPETHVPMSTLDNEVEEWDRSSQSSRDSHKQQPIMLEELPVVVSPYRVSTKYRRPTGAESDHGYSTMTPHDDSEHSPPNAEPLLLAKPVRTSSNLSSPTTIELMPLRQFQAPVTVHMVDTL</sequence>
<dbReference type="InterPro" id="IPR036465">
    <property type="entry name" value="vWFA_dom_sf"/>
</dbReference>
<dbReference type="InterPro" id="IPR019452">
    <property type="entry name" value="VPS39/TGF_beta_rcpt-assoc_1"/>
</dbReference>
<dbReference type="GO" id="GO:0034058">
    <property type="term" value="P:endosomal vesicle fusion"/>
    <property type="evidence" value="ECO:0007669"/>
    <property type="project" value="TreeGrafter"/>
</dbReference>
<dbReference type="InterPro" id="IPR000547">
    <property type="entry name" value="Clathrin_H-chain/VPS_repeat"/>
</dbReference>
<dbReference type="PROSITE" id="PS50236">
    <property type="entry name" value="CHCR"/>
    <property type="match status" value="1"/>
</dbReference>
<dbReference type="GO" id="GO:0016020">
    <property type="term" value="C:membrane"/>
    <property type="evidence" value="ECO:0007669"/>
    <property type="project" value="TreeGrafter"/>
</dbReference>
<evidence type="ECO:0000256" key="6">
    <source>
        <dbReference type="ARBA" id="ARBA00023228"/>
    </source>
</evidence>
<dbReference type="Pfam" id="PF10366">
    <property type="entry name" value="Vps39_1"/>
    <property type="match status" value="1"/>
</dbReference>
<keyword evidence="9" id="KW-0812">Transmembrane</keyword>
<dbReference type="PROSITE" id="PS50234">
    <property type="entry name" value="VWFA"/>
    <property type="match status" value="1"/>
</dbReference>
<feature type="region of interest" description="Disordered" evidence="8">
    <location>
        <begin position="1966"/>
        <end position="1988"/>
    </location>
</feature>
<evidence type="ECO:0000256" key="3">
    <source>
        <dbReference type="ARBA" id="ARBA00022448"/>
    </source>
</evidence>
<dbReference type="Gene3D" id="3.30.450.20">
    <property type="entry name" value="PAS domain"/>
    <property type="match status" value="1"/>
</dbReference>
<dbReference type="PROSITE" id="PS50219">
    <property type="entry name" value="CNH"/>
    <property type="match status" value="1"/>
</dbReference>
<dbReference type="InterPro" id="IPR001180">
    <property type="entry name" value="CNH_dom"/>
</dbReference>
<dbReference type="OrthoDB" id="2150145at2759"/>
<feature type="transmembrane region" description="Helical" evidence="9">
    <location>
        <begin position="1919"/>
        <end position="1940"/>
    </location>
</feature>
<evidence type="ECO:0000313" key="12">
    <source>
        <dbReference type="EMBL" id="CAB3383603.1"/>
    </source>
</evidence>
<keyword evidence="13" id="KW-1185">Reference proteome</keyword>
<dbReference type="EMBL" id="CADEPI010000315">
    <property type="protein sequence ID" value="CAB3383603.1"/>
    <property type="molecule type" value="Genomic_DNA"/>
</dbReference>
<accession>A0A8S1DIT4</accession>
<gene>
    <name evidence="12" type="ORF">CLODIP_2_CD01279</name>
</gene>
<dbReference type="GO" id="GO:0006886">
    <property type="term" value="P:intracellular protein transport"/>
    <property type="evidence" value="ECO:0007669"/>
    <property type="project" value="UniProtKB-UniRule"/>
</dbReference>
<dbReference type="InterPro" id="IPR032914">
    <property type="entry name" value="Vam6/VPS39/TRAP1"/>
</dbReference>
<dbReference type="PANTHER" id="PTHR12894:SF27">
    <property type="entry name" value="TRANSFORMING GROWTH FACTOR-BETA RECEPTOR-ASSOCIATED PROTEIN 1"/>
    <property type="match status" value="1"/>
</dbReference>
<dbReference type="GO" id="GO:0005764">
    <property type="term" value="C:lysosome"/>
    <property type="evidence" value="ECO:0007669"/>
    <property type="project" value="UniProtKB-SubCell"/>
</dbReference>
<evidence type="ECO:0000256" key="5">
    <source>
        <dbReference type="ARBA" id="ARBA00022927"/>
    </source>
</evidence>
<name>A0A8S1DIT4_9INSE</name>
<dbReference type="Pfam" id="PF00637">
    <property type="entry name" value="Clathrin"/>
    <property type="match status" value="1"/>
</dbReference>
<dbReference type="Gene3D" id="3.40.50.410">
    <property type="entry name" value="von Willebrand factor, type A domain"/>
    <property type="match status" value="1"/>
</dbReference>
<proteinExistence type="predicted"/>
<dbReference type="InterPro" id="IPR002035">
    <property type="entry name" value="VWF_A"/>
</dbReference>
<protein>
    <recommendedName>
        <fullName evidence="14">VWFA domain-containing protein</fullName>
    </recommendedName>
</protein>
<evidence type="ECO:0000259" key="10">
    <source>
        <dbReference type="PROSITE" id="PS50219"/>
    </source>
</evidence>
<dbReference type="InterPro" id="IPR019453">
    <property type="entry name" value="VPS39/TGFA1_Znf"/>
</dbReference>
<dbReference type="InterPro" id="IPR055358">
    <property type="entry name" value="CHCR"/>
</dbReference>
<dbReference type="Proteomes" id="UP000494165">
    <property type="component" value="Unassembled WGS sequence"/>
</dbReference>
<comment type="caution">
    <text evidence="12">The sequence shown here is derived from an EMBL/GenBank/DDBJ whole genome shotgun (WGS) entry which is preliminary data.</text>
</comment>
<dbReference type="InterPro" id="IPR029151">
    <property type="entry name" value="Sensor-like_sf"/>
</dbReference>